<name>A0ABN9VUX3_9DINO</name>
<evidence type="ECO:0000256" key="1">
    <source>
        <dbReference type="SAM" id="MobiDB-lite"/>
    </source>
</evidence>
<reference evidence="2" key="1">
    <citation type="submission" date="2023-10" db="EMBL/GenBank/DDBJ databases">
        <authorList>
            <person name="Chen Y."/>
            <person name="Shah S."/>
            <person name="Dougan E. K."/>
            <person name="Thang M."/>
            <person name="Chan C."/>
        </authorList>
    </citation>
    <scope>NUCLEOTIDE SEQUENCE [LARGE SCALE GENOMIC DNA]</scope>
</reference>
<dbReference type="EMBL" id="CAUYUJ010017728">
    <property type="protein sequence ID" value="CAK0877368.1"/>
    <property type="molecule type" value="Genomic_DNA"/>
</dbReference>
<protein>
    <submittedName>
        <fullName evidence="2">Uncharacterized protein</fullName>
    </submittedName>
</protein>
<accession>A0ABN9VUX3</accession>
<proteinExistence type="predicted"/>
<sequence length="79" mass="8373">MQQPEVRPQALKRGGAKGQVRASLGPPEERAVGAAPEAPPGESGAGLHCWLIANNLTTLELFENRWRSGTPGSGRWTGL</sequence>
<comment type="caution">
    <text evidence="2">The sequence shown here is derived from an EMBL/GenBank/DDBJ whole genome shotgun (WGS) entry which is preliminary data.</text>
</comment>
<dbReference type="Proteomes" id="UP001189429">
    <property type="component" value="Unassembled WGS sequence"/>
</dbReference>
<feature type="region of interest" description="Disordered" evidence="1">
    <location>
        <begin position="1"/>
        <end position="46"/>
    </location>
</feature>
<gene>
    <name evidence="2" type="ORF">PCOR1329_LOCUS61450</name>
</gene>
<keyword evidence="3" id="KW-1185">Reference proteome</keyword>
<organism evidence="2 3">
    <name type="scientific">Prorocentrum cordatum</name>
    <dbReference type="NCBI Taxonomy" id="2364126"/>
    <lineage>
        <taxon>Eukaryota</taxon>
        <taxon>Sar</taxon>
        <taxon>Alveolata</taxon>
        <taxon>Dinophyceae</taxon>
        <taxon>Prorocentrales</taxon>
        <taxon>Prorocentraceae</taxon>
        <taxon>Prorocentrum</taxon>
    </lineage>
</organism>
<feature type="compositionally biased region" description="Low complexity" evidence="1">
    <location>
        <begin position="32"/>
        <end position="46"/>
    </location>
</feature>
<evidence type="ECO:0000313" key="3">
    <source>
        <dbReference type="Proteomes" id="UP001189429"/>
    </source>
</evidence>
<evidence type="ECO:0000313" key="2">
    <source>
        <dbReference type="EMBL" id="CAK0877368.1"/>
    </source>
</evidence>